<dbReference type="InterPro" id="IPR001611">
    <property type="entry name" value="Leu-rich_rpt"/>
</dbReference>
<dbReference type="PANTHER" id="PTHR46723:SF1">
    <property type="entry name" value="LEUCINE-RICH REPEAT AND IQ DOMAIN-CONTAINING PROTEIN 3"/>
    <property type="match status" value="1"/>
</dbReference>
<dbReference type="Gene3D" id="3.80.10.10">
    <property type="entry name" value="Ribonuclease Inhibitor"/>
    <property type="match status" value="1"/>
</dbReference>
<dbReference type="AlphaFoldDB" id="R7U1L7"/>
<accession>R7U1L7</accession>
<sequence length="783" mass="90691">MSSDWQTPSRVEHSRVREDEYIKQAEEQGIFLHLSQDFIEDQLVPEEAEEEKEAPRLTSILDAPKERKKDPSRVLFVRLDHVRLRNVGELGICHQLTICVLSNNYITHFDALAPCVNLIKLDLHSNQISLVPLPDFWCRMHKLRLLHLHDNPIGGIENLHYLANCPQLNILTVYDTPLSLKRNYRHHTVNSVWSLKALDHHVISDEEIIEDTVVTGRFSPLSPNLKVDFVPISFQDSAYTAELMSIHRVMAAVNRVLAHFSPVHIIQRYIRGYLLRKRLCLVQEYKLKAALAIRQLAKGWKDFGFPSIDPTEPPPPSPLSRDMSVVPPDHQPFIDGLKLDYDTYLQNRRPGSTALSEGSVTSSKVCAHLSLMLFRGILLWLQNAGAYDSSVEEESRHSPLDVRDKGFFIHLAKLQSAAFEDVLDRQFSEMMRNKREIKKKEKPKIRKPVKDVRQFFGPVVKADSISNGEEESLPKIAFRLRGVAQEVTYYDPMTEMIISKREDAMLVRAAENNYHSRENMAPKPARKKHDLESRKSRMIGKMQRDMGMSCLNAVHKAYEERQKVEKTAAKMEFVLRLKEDREQAKERVRLFNEEKRVGTLRKREKDHKMILSIVDNQDVQRFNYIKHKKDARLLSSQHLKSRRGELTFMKDFNVQNTSVSNALLRHDHQARKEDRHVEKLDKIQSYKLQEGEQQNLVRMYLEHRQLMRQTEMAMSKAAIDTKMMQDANDRLIHARSRVAQQKARSAQVKATYAVPIVSNPNMDSPVLSRWSSNAMISQSQSQY</sequence>
<evidence type="ECO:0000313" key="2">
    <source>
        <dbReference type="EnsemblMetazoa" id="CapteP143173"/>
    </source>
</evidence>
<dbReference type="OrthoDB" id="676979at2759"/>
<reference evidence="1 3" key="2">
    <citation type="journal article" date="2013" name="Nature">
        <title>Insights into bilaterian evolution from three spiralian genomes.</title>
        <authorList>
            <person name="Simakov O."/>
            <person name="Marletaz F."/>
            <person name="Cho S.J."/>
            <person name="Edsinger-Gonzales E."/>
            <person name="Havlak P."/>
            <person name="Hellsten U."/>
            <person name="Kuo D.H."/>
            <person name="Larsson T."/>
            <person name="Lv J."/>
            <person name="Arendt D."/>
            <person name="Savage R."/>
            <person name="Osoegawa K."/>
            <person name="de Jong P."/>
            <person name="Grimwood J."/>
            <person name="Chapman J.A."/>
            <person name="Shapiro H."/>
            <person name="Aerts A."/>
            <person name="Otillar R.P."/>
            <person name="Terry A.Y."/>
            <person name="Boore J.L."/>
            <person name="Grigoriev I.V."/>
            <person name="Lindberg D.R."/>
            <person name="Seaver E.C."/>
            <person name="Weisblat D.A."/>
            <person name="Putnam N.H."/>
            <person name="Rokhsar D.S."/>
        </authorList>
    </citation>
    <scope>NUCLEOTIDE SEQUENCE</scope>
    <source>
        <strain evidence="1 3">I ESC-2004</strain>
    </source>
</reference>
<evidence type="ECO:0008006" key="4">
    <source>
        <dbReference type="Google" id="ProtNLM"/>
    </source>
</evidence>
<dbReference type="STRING" id="283909.R7U1L7"/>
<dbReference type="OMA" id="HVVNSIW"/>
<dbReference type="HOGENOM" id="CLU_337515_0_0_1"/>
<evidence type="ECO:0000313" key="1">
    <source>
        <dbReference type="EMBL" id="ELT97561.1"/>
    </source>
</evidence>
<reference evidence="3" key="1">
    <citation type="submission" date="2012-12" db="EMBL/GenBank/DDBJ databases">
        <authorList>
            <person name="Hellsten U."/>
            <person name="Grimwood J."/>
            <person name="Chapman J.A."/>
            <person name="Shapiro H."/>
            <person name="Aerts A."/>
            <person name="Otillar R.P."/>
            <person name="Terry A.Y."/>
            <person name="Boore J.L."/>
            <person name="Simakov O."/>
            <person name="Marletaz F."/>
            <person name="Cho S.-J."/>
            <person name="Edsinger-Gonzales E."/>
            <person name="Havlak P."/>
            <person name="Kuo D.-H."/>
            <person name="Larsson T."/>
            <person name="Lv J."/>
            <person name="Arendt D."/>
            <person name="Savage R."/>
            <person name="Osoegawa K."/>
            <person name="de Jong P."/>
            <person name="Lindberg D.R."/>
            <person name="Seaver E.C."/>
            <person name="Weisblat D.A."/>
            <person name="Putnam N.H."/>
            <person name="Grigoriev I.V."/>
            <person name="Rokhsar D.S."/>
        </authorList>
    </citation>
    <scope>NUCLEOTIDE SEQUENCE</scope>
    <source>
        <strain evidence="3">I ESC-2004</strain>
    </source>
</reference>
<dbReference type="EMBL" id="KB308534">
    <property type="protein sequence ID" value="ELT97561.1"/>
    <property type="molecule type" value="Genomic_DNA"/>
</dbReference>
<gene>
    <name evidence="1" type="ORF">CAPTEDRAFT_143173</name>
</gene>
<keyword evidence="3" id="KW-1185">Reference proteome</keyword>
<dbReference type="InterPro" id="IPR052859">
    <property type="entry name" value="LRR-IQ_domain_protein"/>
</dbReference>
<dbReference type="InterPro" id="IPR032675">
    <property type="entry name" value="LRR_dom_sf"/>
</dbReference>
<dbReference type="PROSITE" id="PS51450">
    <property type="entry name" value="LRR"/>
    <property type="match status" value="1"/>
</dbReference>
<reference evidence="2" key="3">
    <citation type="submission" date="2015-06" db="UniProtKB">
        <authorList>
            <consortium name="EnsemblMetazoa"/>
        </authorList>
    </citation>
    <scope>IDENTIFICATION</scope>
</reference>
<dbReference type="EnsemblMetazoa" id="CapteT143173">
    <property type="protein sequence ID" value="CapteP143173"/>
    <property type="gene ID" value="CapteG143173"/>
</dbReference>
<organism evidence="1">
    <name type="scientific">Capitella teleta</name>
    <name type="common">Polychaete worm</name>
    <dbReference type="NCBI Taxonomy" id="283909"/>
    <lineage>
        <taxon>Eukaryota</taxon>
        <taxon>Metazoa</taxon>
        <taxon>Spiralia</taxon>
        <taxon>Lophotrochozoa</taxon>
        <taxon>Annelida</taxon>
        <taxon>Polychaeta</taxon>
        <taxon>Sedentaria</taxon>
        <taxon>Scolecida</taxon>
        <taxon>Capitellidae</taxon>
        <taxon>Capitella</taxon>
    </lineage>
</organism>
<proteinExistence type="predicted"/>
<evidence type="ECO:0000313" key="3">
    <source>
        <dbReference type="Proteomes" id="UP000014760"/>
    </source>
</evidence>
<name>R7U1L7_CAPTE</name>
<dbReference type="EMBL" id="AMQN01010866">
    <property type="status" value="NOT_ANNOTATED_CDS"/>
    <property type="molecule type" value="Genomic_DNA"/>
</dbReference>
<dbReference type="SUPFAM" id="SSF52058">
    <property type="entry name" value="L domain-like"/>
    <property type="match status" value="1"/>
</dbReference>
<dbReference type="PANTHER" id="PTHR46723">
    <property type="entry name" value="LEUCINE-RICH REPEAT AND IQ DOMAIN-CONTAINING PROTEIN 3"/>
    <property type="match status" value="1"/>
</dbReference>
<dbReference type="Proteomes" id="UP000014760">
    <property type="component" value="Unassembled WGS sequence"/>
</dbReference>
<protein>
    <recommendedName>
        <fullName evidence="4">Leucine-rich repeat and IQ domain-containing protein 3</fullName>
    </recommendedName>
</protein>